<dbReference type="InterPro" id="IPR004183">
    <property type="entry name" value="Xdiol_dOase_suB"/>
</dbReference>
<dbReference type="Pfam" id="PF02900">
    <property type="entry name" value="LigB"/>
    <property type="match status" value="1"/>
</dbReference>
<organism evidence="2 3">
    <name type="scientific">Novosphingobium sediminicola</name>
    <dbReference type="NCBI Taxonomy" id="563162"/>
    <lineage>
        <taxon>Bacteria</taxon>
        <taxon>Pseudomonadati</taxon>
        <taxon>Pseudomonadota</taxon>
        <taxon>Alphaproteobacteria</taxon>
        <taxon>Sphingomonadales</taxon>
        <taxon>Sphingomonadaceae</taxon>
        <taxon>Novosphingobium</taxon>
    </lineage>
</organism>
<dbReference type="Proteomes" id="UP000548867">
    <property type="component" value="Unassembled WGS sequence"/>
</dbReference>
<gene>
    <name evidence="2" type="ORF">GGR38_004725</name>
</gene>
<evidence type="ECO:0000313" key="3">
    <source>
        <dbReference type="Proteomes" id="UP000548867"/>
    </source>
</evidence>
<name>A0A7W6CLN1_9SPHN</name>
<keyword evidence="2" id="KW-0223">Dioxygenase</keyword>
<dbReference type="GO" id="GO:0016702">
    <property type="term" value="F:oxidoreductase activity, acting on single donors with incorporation of molecular oxygen, incorporation of two atoms of oxygen"/>
    <property type="evidence" value="ECO:0007669"/>
    <property type="project" value="UniProtKB-ARBA"/>
</dbReference>
<keyword evidence="3" id="KW-1185">Reference proteome</keyword>
<keyword evidence="2" id="KW-0560">Oxidoreductase</keyword>
<proteinExistence type="predicted"/>
<accession>A0A7W6CLN1</accession>
<dbReference type="RefSeq" id="WP_183629316.1">
    <property type="nucleotide sequence ID" value="NZ_JACIDX010000033.1"/>
</dbReference>
<evidence type="ECO:0000259" key="1">
    <source>
        <dbReference type="Pfam" id="PF02900"/>
    </source>
</evidence>
<feature type="domain" description="Extradiol ring-cleavage dioxygenase class III enzyme subunit B" evidence="1">
    <location>
        <begin position="12"/>
        <end position="261"/>
    </location>
</feature>
<protein>
    <submittedName>
        <fullName evidence="2">Aromatic ring-opening dioxygenase catalytic subunit (LigB family)</fullName>
    </submittedName>
</protein>
<dbReference type="AlphaFoldDB" id="A0A7W6CLN1"/>
<dbReference type="EMBL" id="JACIDX010000033">
    <property type="protein sequence ID" value="MBB3957750.1"/>
    <property type="molecule type" value="Genomic_DNA"/>
</dbReference>
<dbReference type="Gene3D" id="3.40.830.10">
    <property type="entry name" value="LigB-like"/>
    <property type="match status" value="1"/>
</dbReference>
<dbReference type="GO" id="GO:0008198">
    <property type="term" value="F:ferrous iron binding"/>
    <property type="evidence" value="ECO:0007669"/>
    <property type="project" value="InterPro"/>
</dbReference>
<sequence>MSNEGKIVGSAIVSHHPGLMQTDEFRLEDGAGRDSDLIEGFKRLRARIDAVSPDAILIFDSHWFTTGFHLLDARAHHKGTYTSVEMPWYLNGLEFDYRGCPDLAKMCQSVAEERGVLAMAIDDPHLTHEYATLNLVTKLGLDVPYLTASNCQNCQSHHFLEMGAVVGEAIRRSGKRVVLLASGALSHKFNEIDWERKSPRIFDAANVSSPENIASDHEVIELFRQGRHDVIVERFPTVYRKIPWEGLGGHYLQMVGAMGGADCRAPGIALSEYENARGTGNIHIWFEV</sequence>
<comment type="caution">
    <text evidence="2">The sequence shown here is derived from an EMBL/GenBank/DDBJ whole genome shotgun (WGS) entry which is preliminary data.</text>
</comment>
<evidence type="ECO:0000313" key="2">
    <source>
        <dbReference type="EMBL" id="MBB3957750.1"/>
    </source>
</evidence>
<reference evidence="2 3" key="1">
    <citation type="submission" date="2020-08" db="EMBL/GenBank/DDBJ databases">
        <title>Genomic Encyclopedia of Type Strains, Phase IV (KMG-IV): sequencing the most valuable type-strain genomes for metagenomic binning, comparative biology and taxonomic classification.</title>
        <authorList>
            <person name="Goeker M."/>
        </authorList>
    </citation>
    <scope>NUCLEOTIDE SEQUENCE [LARGE SCALE GENOMIC DNA]</scope>
    <source>
        <strain evidence="2 3">DSM 27057</strain>
    </source>
</reference>
<dbReference type="SUPFAM" id="SSF53213">
    <property type="entry name" value="LigB-like"/>
    <property type="match status" value="1"/>
</dbReference>